<dbReference type="Gene3D" id="2.40.70.10">
    <property type="entry name" value="Acid Proteases"/>
    <property type="match status" value="2"/>
</dbReference>
<accession>A0AAD6UWJ0</accession>
<dbReference type="GO" id="GO:0006508">
    <property type="term" value="P:proteolysis"/>
    <property type="evidence" value="ECO:0007669"/>
    <property type="project" value="UniProtKB-KW"/>
</dbReference>
<dbReference type="GO" id="GO:0004190">
    <property type="term" value="F:aspartic-type endopeptidase activity"/>
    <property type="evidence" value="ECO:0007669"/>
    <property type="project" value="UniProtKB-KW"/>
</dbReference>
<keyword evidence="7" id="KW-1185">Reference proteome</keyword>
<evidence type="ECO:0000256" key="2">
    <source>
        <dbReference type="ARBA" id="ARBA00022750"/>
    </source>
</evidence>
<dbReference type="InterPro" id="IPR001461">
    <property type="entry name" value="Aspartic_peptidase_A1"/>
</dbReference>
<proteinExistence type="inferred from homology"/>
<dbReference type="InterPro" id="IPR033121">
    <property type="entry name" value="PEPTIDASE_A1"/>
</dbReference>
<evidence type="ECO:0000256" key="1">
    <source>
        <dbReference type="ARBA" id="ARBA00007447"/>
    </source>
</evidence>
<protein>
    <submittedName>
        <fullName evidence="6">Acid protease</fullName>
    </submittedName>
</protein>
<name>A0AAD6UWJ0_9AGAR</name>
<dbReference type="PANTHER" id="PTHR47966">
    <property type="entry name" value="BETA-SITE APP-CLEAVING ENZYME, ISOFORM A-RELATED"/>
    <property type="match status" value="1"/>
</dbReference>
<dbReference type="Proteomes" id="UP001219525">
    <property type="component" value="Unassembled WGS sequence"/>
</dbReference>
<comment type="caution">
    <text evidence="6">The sequence shown here is derived from an EMBL/GenBank/DDBJ whole genome shotgun (WGS) entry which is preliminary data.</text>
</comment>
<keyword evidence="3" id="KW-0378">Hydrolase</keyword>
<dbReference type="SUPFAM" id="SSF50630">
    <property type="entry name" value="Acid proteases"/>
    <property type="match status" value="1"/>
</dbReference>
<dbReference type="Pfam" id="PF00026">
    <property type="entry name" value="Asp"/>
    <property type="match status" value="1"/>
</dbReference>
<dbReference type="PROSITE" id="PS51767">
    <property type="entry name" value="PEPTIDASE_A1"/>
    <property type="match status" value="1"/>
</dbReference>
<dbReference type="InterPro" id="IPR001969">
    <property type="entry name" value="Aspartic_peptidase_AS"/>
</dbReference>
<dbReference type="InterPro" id="IPR034164">
    <property type="entry name" value="Pepsin-like_dom"/>
</dbReference>
<feature type="signal peptide" evidence="4">
    <location>
        <begin position="1"/>
        <end position="21"/>
    </location>
</feature>
<evidence type="ECO:0000256" key="4">
    <source>
        <dbReference type="SAM" id="SignalP"/>
    </source>
</evidence>
<evidence type="ECO:0000259" key="5">
    <source>
        <dbReference type="PROSITE" id="PS51767"/>
    </source>
</evidence>
<dbReference type="AlphaFoldDB" id="A0AAD6UWJ0"/>
<sequence>MVSTLPLLPLILILLALRVVANPVAVEKNIMLARRFSSPGTSTIVDRDRARAQSLLKPRAQKYASAQAGAVDVPATNAVVTFTTTVDVGSTNYTLIIDTGSSNTWIGNDKPYTPGEKSREGGNLVLLQYGSGCFLGDEWIDQVTLGHDLSISDQSIGVALLTNGFEDVDIDGILGIGPVDLTVGTLYPDVNGTVPTVTNNLYAQKKIGQETIGIYFSNGNEESGELTFGGTDKTKYKGEITYTGITTESPASNYWGIDQSIAYGKLPILPLTAGIVDTGTTLILLASDAFKTYQAATGATFDNSTGLLKITKPQYDKLHDLNFYIELTQIILQQEFRLTPNAQIWPRSLNGDIGGGADDIFLIVGDLGTDSGAGLDFINGYAFLERFYSVYDGTDKRVGFAPTKYTNATTN</sequence>
<dbReference type="InterPro" id="IPR021109">
    <property type="entry name" value="Peptidase_aspartic_dom_sf"/>
</dbReference>
<comment type="similarity">
    <text evidence="1 3">Belongs to the peptidase A1 family.</text>
</comment>
<keyword evidence="4" id="KW-0732">Signal</keyword>
<dbReference type="EMBL" id="JARJCW010000092">
    <property type="protein sequence ID" value="KAJ7195220.1"/>
    <property type="molecule type" value="Genomic_DNA"/>
</dbReference>
<evidence type="ECO:0000313" key="6">
    <source>
        <dbReference type="EMBL" id="KAJ7195220.1"/>
    </source>
</evidence>
<feature type="chain" id="PRO_5041960324" evidence="4">
    <location>
        <begin position="22"/>
        <end position="411"/>
    </location>
</feature>
<keyword evidence="2 3" id="KW-0064">Aspartyl protease</keyword>
<feature type="domain" description="Peptidase A1" evidence="5">
    <location>
        <begin position="82"/>
        <end position="401"/>
    </location>
</feature>
<gene>
    <name evidence="6" type="ORF">GGX14DRAFT_475254</name>
</gene>
<reference evidence="6" key="1">
    <citation type="submission" date="2023-03" db="EMBL/GenBank/DDBJ databases">
        <title>Massive genome expansion in bonnet fungi (Mycena s.s.) driven by repeated elements and novel gene families across ecological guilds.</title>
        <authorList>
            <consortium name="Lawrence Berkeley National Laboratory"/>
            <person name="Harder C.B."/>
            <person name="Miyauchi S."/>
            <person name="Viragh M."/>
            <person name="Kuo A."/>
            <person name="Thoen E."/>
            <person name="Andreopoulos B."/>
            <person name="Lu D."/>
            <person name="Skrede I."/>
            <person name="Drula E."/>
            <person name="Henrissat B."/>
            <person name="Morin E."/>
            <person name="Kohler A."/>
            <person name="Barry K."/>
            <person name="LaButti K."/>
            <person name="Morin E."/>
            <person name="Salamov A."/>
            <person name="Lipzen A."/>
            <person name="Mereny Z."/>
            <person name="Hegedus B."/>
            <person name="Baldrian P."/>
            <person name="Stursova M."/>
            <person name="Weitz H."/>
            <person name="Taylor A."/>
            <person name="Grigoriev I.V."/>
            <person name="Nagy L.G."/>
            <person name="Martin F."/>
            <person name="Kauserud H."/>
        </authorList>
    </citation>
    <scope>NUCLEOTIDE SEQUENCE</scope>
    <source>
        <strain evidence="6">9144</strain>
    </source>
</reference>
<dbReference type="PRINTS" id="PR00792">
    <property type="entry name" value="PEPSIN"/>
</dbReference>
<dbReference type="PROSITE" id="PS00141">
    <property type="entry name" value="ASP_PROTEASE"/>
    <property type="match status" value="2"/>
</dbReference>
<dbReference type="CDD" id="cd05471">
    <property type="entry name" value="pepsin_like"/>
    <property type="match status" value="1"/>
</dbReference>
<dbReference type="PANTHER" id="PTHR47966:SF51">
    <property type="entry name" value="BETA-SITE APP-CLEAVING ENZYME, ISOFORM A-RELATED"/>
    <property type="match status" value="1"/>
</dbReference>
<evidence type="ECO:0000256" key="3">
    <source>
        <dbReference type="RuleBase" id="RU000454"/>
    </source>
</evidence>
<keyword evidence="3 6" id="KW-0645">Protease</keyword>
<evidence type="ECO:0000313" key="7">
    <source>
        <dbReference type="Proteomes" id="UP001219525"/>
    </source>
</evidence>
<organism evidence="6 7">
    <name type="scientific">Mycena pura</name>
    <dbReference type="NCBI Taxonomy" id="153505"/>
    <lineage>
        <taxon>Eukaryota</taxon>
        <taxon>Fungi</taxon>
        <taxon>Dikarya</taxon>
        <taxon>Basidiomycota</taxon>
        <taxon>Agaricomycotina</taxon>
        <taxon>Agaricomycetes</taxon>
        <taxon>Agaricomycetidae</taxon>
        <taxon>Agaricales</taxon>
        <taxon>Marasmiineae</taxon>
        <taxon>Mycenaceae</taxon>
        <taxon>Mycena</taxon>
    </lineage>
</organism>